<evidence type="ECO:0000313" key="2">
    <source>
        <dbReference type="Proteomes" id="UP000323166"/>
    </source>
</evidence>
<gene>
    <name evidence="1" type="ORF">LX24_02939</name>
</gene>
<dbReference type="Proteomes" id="UP000323166">
    <property type="component" value="Unassembled WGS sequence"/>
</dbReference>
<proteinExistence type="predicted"/>
<protein>
    <recommendedName>
        <fullName evidence="3">mRNA-degrading endonuclease RelE of RelBE toxin-antitoxin system</fullName>
    </recommendedName>
</protein>
<dbReference type="AlphaFoldDB" id="A0A5S4ZN84"/>
<evidence type="ECO:0000313" key="1">
    <source>
        <dbReference type="EMBL" id="TYO92281.1"/>
    </source>
</evidence>
<sequence length="88" mass="10421">MRFVTTERFERSFSRLSNQHALAVEKAVRMLTENSKHPSLRVKRVKGTKDIWEASATRSLRITFRFLAQDFIQLRNVGTHEQVFRPPY</sequence>
<accession>A0A5S4ZN84</accession>
<dbReference type="RefSeq" id="WP_166512847.1">
    <property type="nucleotide sequence ID" value="NZ_VNHM01000030.1"/>
</dbReference>
<dbReference type="InterPro" id="IPR035093">
    <property type="entry name" value="RelE/ParE_toxin_dom_sf"/>
</dbReference>
<reference evidence="1 2" key="1">
    <citation type="submission" date="2019-07" db="EMBL/GenBank/DDBJ databases">
        <title>Genomic Encyclopedia of Type Strains, Phase I: the one thousand microbial genomes (KMG-I) project.</title>
        <authorList>
            <person name="Kyrpides N."/>
        </authorList>
    </citation>
    <scope>NUCLEOTIDE SEQUENCE [LARGE SCALE GENOMIC DNA]</scope>
    <source>
        <strain evidence="1 2">DSM 6562</strain>
    </source>
</reference>
<evidence type="ECO:0008006" key="3">
    <source>
        <dbReference type="Google" id="ProtNLM"/>
    </source>
</evidence>
<dbReference type="SUPFAM" id="SSF143011">
    <property type="entry name" value="RelE-like"/>
    <property type="match status" value="1"/>
</dbReference>
<dbReference type="EMBL" id="VNHM01000030">
    <property type="protein sequence ID" value="TYO92281.1"/>
    <property type="molecule type" value="Genomic_DNA"/>
</dbReference>
<keyword evidence="2" id="KW-1185">Reference proteome</keyword>
<dbReference type="Gene3D" id="3.30.2310.20">
    <property type="entry name" value="RelE-like"/>
    <property type="match status" value="1"/>
</dbReference>
<organism evidence="1 2">
    <name type="scientific">Desulfallas thermosapovorans DSM 6562</name>
    <dbReference type="NCBI Taxonomy" id="1121431"/>
    <lineage>
        <taxon>Bacteria</taxon>
        <taxon>Bacillati</taxon>
        <taxon>Bacillota</taxon>
        <taxon>Clostridia</taxon>
        <taxon>Eubacteriales</taxon>
        <taxon>Desulfallaceae</taxon>
        <taxon>Desulfallas</taxon>
    </lineage>
</organism>
<name>A0A5S4ZN84_9FIRM</name>
<comment type="caution">
    <text evidence="1">The sequence shown here is derived from an EMBL/GenBank/DDBJ whole genome shotgun (WGS) entry which is preliminary data.</text>
</comment>